<accession>A0A5N6DU57</accession>
<evidence type="ECO:0000256" key="1">
    <source>
        <dbReference type="ARBA" id="ARBA00022837"/>
    </source>
</evidence>
<dbReference type="Pfam" id="PF13499">
    <property type="entry name" value="EF-hand_7"/>
    <property type="match status" value="1"/>
</dbReference>
<feature type="domain" description="EF-hand" evidence="2">
    <location>
        <begin position="100"/>
        <end position="134"/>
    </location>
</feature>
<protein>
    <recommendedName>
        <fullName evidence="2">EF-hand domain-containing protein</fullName>
    </recommendedName>
</protein>
<dbReference type="InterPro" id="IPR018247">
    <property type="entry name" value="EF_Hand_1_Ca_BS"/>
</dbReference>
<evidence type="ECO:0000313" key="4">
    <source>
        <dbReference type="Proteomes" id="UP000326532"/>
    </source>
</evidence>
<dbReference type="GO" id="GO:0005509">
    <property type="term" value="F:calcium ion binding"/>
    <property type="evidence" value="ECO:0007669"/>
    <property type="project" value="InterPro"/>
</dbReference>
<reference evidence="3 4" key="1">
    <citation type="submission" date="2019-04" db="EMBL/GenBank/DDBJ databases">
        <title>Fungal friends and foes A comparative genomics study of 23 Aspergillus species from section Flavi.</title>
        <authorList>
            <consortium name="DOE Joint Genome Institute"/>
            <person name="Kjaerbolling I."/>
            <person name="Vesth T.C."/>
            <person name="Frisvad J.C."/>
            <person name="Nybo J.L."/>
            <person name="Theobald S."/>
            <person name="Kildgaard S."/>
            <person name="Petersen T.I."/>
            <person name="Kuo A."/>
            <person name="Sato A."/>
            <person name="Lyhne E.K."/>
            <person name="Kogle M.E."/>
            <person name="Wiebenga A."/>
            <person name="Kun R.S."/>
            <person name="Lubbers R.J."/>
            <person name="Makela M.R."/>
            <person name="Barry K."/>
            <person name="Chovatia M."/>
            <person name="Clum A."/>
            <person name="Daum C."/>
            <person name="Haridas S."/>
            <person name="He G."/>
            <person name="LaButti K."/>
            <person name="Lipzen A."/>
            <person name="Mondo S."/>
            <person name="Pangilinan J."/>
            <person name="Riley R."/>
            <person name="Salamov A."/>
            <person name="Simmons B.A."/>
            <person name="Magnuson J.K."/>
            <person name="Henrissat B."/>
            <person name="Mortensen U.H."/>
            <person name="Larsen T.O."/>
            <person name="De vries R.P."/>
            <person name="Grigoriev I.V."/>
            <person name="Machida M."/>
            <person name="Baker S.E."/>
            <person name="Andersen M.R."/>
        </authorList>
    </citation>
    <scope>NUCLEOTIDE SEQUENCE [LARGE SCALE GENOMIC DNA]</scope>
    <source>
        <strain evidence="3 4">CBS 117618</strain>
    </source>
</reference>
<evidence type="ECO:0000313" key="3">
    <source>
        <dbReference type="EMBL" id="KAB8208517.1"/>
    </source>
</evidence>
<sequence length="134" mass="15291">MDPEMVLGSSFIGGTQIAMNRGDMACCTKSQQRPGAISKSCQEHNTEPKMDDLSPEKLAKWKEICSPEEIKRFKEINANGDLYLEPSEIIEAARKDRRLMDEKKAERWIKSLDTDKDGKVSFEEFLKAYAELED</sequence>
<proteinExistence type="predicted"/>
<dbReference type="AlphaFoldDB" id="A0A5N6DU57"/>
<keyword evidence="4" id="KW-1185">Reference proteome</keyword>
<gene>
    <name evidence="3" type="ORF">BDV34DRAFT_222601</name>
</gene>
<keyword evidence="1" id="KW-0106">Calcium</keyword>
<dbReference type="EMBL" id="ML734951">
    <property type="protein sequence ID" value="KAB8208517.1"/>
    <property type="molecule type" value="Genomic_DNA"/>
</dbReference>
<name>A0A5N6DU57_ASPPA</name>
<dbReference type="InterPro" id="IPR002048">
    <property type="entry name" value="EF_hand_dom"/>
</dbReference>
<dbReference type="InterPro" id="IPR011992">
    <property type="entry name" value="EF-hand-dom_pair"/>
</dbReference>
<dbReference type="PROSITE" id="PS00018">
    <property type="entry name" value="EF_HAND_1"/>
    <property type="match status" value="1"/>
</dbReference>
<dbReference type="PROSITE" id="PS50222">
    <property type="entry name" value="EF_HAND_2"/>
    <property type="match status" value="1"/>
</dbReference>
<dbReference type="Proteomes" id="UP000326532">
    <property type="component" value="Unassembled WGS sequence"/>
</dbReference>
<dbReference type="CDD" id="cd00051">
    <property type="entry name" value="EFh"/>
    <property type="match status" value="1"/>
</dbReference>
<dbReference type="VEuPathDB" id="FungiDB:BDV34DRAFT_222601"/>
<evidence type="ECO:0000259" key="2">
    <source>
        <dbReference type="PROSITE" id="PS50222"/>
    </source>
</evidence>
<dbReference type="SMART" id="SM00054">
    <property type="entry name" value="EFh"/>
    <property type="match status" value="2"/>
</dbReference>
<organism evidence="3 4">
    <name type="scientific">Aspergillus parasiticus</name>
    <dbReference type="NCBI Taxonomy" id="5067"/>
    <lineage>
        <taxon>Eukaryota</taxon>
        <taxon>Fungi</taxon>
        <taxon>Dikarya</taxon>
        <taxon>Ascomycota</taxon>
        <taxon>Pezizomycotina</taxon>
        <taxon>Eurotiomycetes</taxon>
        <taxon>Eurotiomycetidae</taxon>
        <taxon>Eurotiales</taxon>
        <taxon>Aspergillaceae</taxon>
        <taxon>Aspergillus</taxon>
        <taxon>Aspergillus subgen. Circumdati</taxon>
    </lineage>
</organism>
<dbReference type="SUPFAM" id="SSF47473">
    <property type="entry name" value="EF-hand"/>
    <property type="match status" value="1"/>
</dbReference>
<dbReference type="Gene3D" id="1.10.238.10">
    <property type="entry name" value="EF-hand"/>
    <property type="match status" value="1"/>
</dbReference>